<comment type="similarity">
    <text evidence="3 12">Belongs to the complex I subunit 1 family.</text>
</comment>
<organism evidence="15">
    <name type="scientific">Aposthonia japonica</name>
    <dbReference type="NCBI Taxonomy" id="911381"/>
    <lineage>
        <taxon>Eukaryota</taxon>
        <taxon>Metazoa</taxon>
        <taxon>Ecdysozoa</taxon>
        <taxon>Arthropoda</taxon>
        <taxon>Hexapoda</taxon>
        <taxon>Insecta</taxon>
        <taxon>Pterygota</taxon>
        <taxon>Neoptera</taxon>
        <taxon>Polyneoptera</taxon>
        <taxon>Embioptera</taxon>
        <taxon>Oligotomidae</taxon>
        <taxon>Aposthonia</taxon>
    </lineage>
</organism>
<feature type="transmembrane region" description="Helical" evidence="14">
    <location>
        <begin position="144"/>
        <end position="167"/>
    </location>
</feature>
<dbReference type="EC" id="7.1.1.2" evidence="13"/>
<evidence type="ECO:0000256" key="5">
    <source>
        <dbReference type="ARBA" id="ARBA00022448"/>
    </source>
</evidence>
<dbReference type="PANTHER" id="PTHR11432:SF3">
    <property type="entry name" value="NADH-UBIQUINONE OXIDOREDUCTASE CHAIN 1"/>
    <property type="match status" value="1"/>
</dbReference>
<evidence type="ECO:0000256" key="1">
    <source>
        <dbReference type="ARBA" id="ARBA00003257"/>
    </source>
</evidence>
<keyword evidence="9 13" id="KW-0830">Ubiquinone</keyword>
<evidence type="ECO:0000256" key="7">
    <source>
        <dbReference type="ARBA" id="ARBA00022792"/>
    </source>
</evidence>
<evidence type="ECO:0000256" key="6">
    <source>
        <dbReference type="ARBA" id="ARBA00022692"/>
    </source>
</evidence>
<feature type="transmembrane region" description="Helical" evidence="14">
    <location>
        <begin position="222"/>
        <end position="243"/>
    </location>
</feature>
<accession>H7CD30</accession>
<evidence type="ECO:0000256" key="10">
    <source>
        <dbReference type="ARBA" id="ARBA00023128"/>
    </source>
</evidence>
<geneLocation type="mitochondrion" evidence="15"/>
<keyword evidence="6 12" id="KW-0812">Transmembrane</keyword>
<dbReference type="GO" id="GO:0008137">
    <property type="term" value="F:NADH dehydrogenase (ubiquinone) activity"/>
    <property type="evidence" value="ECO:0007669"/>
    <property type="project" value="UniProtKB-EC"/>
</dbReference>
<dbReference type="Pfam" id="PF00146">
    <property type="entry name" value="NADHdh"/>
    <property type="match status" value="1"/>
</dbReference>
<keyword evidence="8 14" id="KW-1133">Transmembrane helix</keyword>
<evidence type="ECO:0000313" key="15">
    <source>
        <dbReference type="EMBL" id="BAL70377.1"/>
    </source>
</evidence>
<reference evidence="15" key="1">
    <citation type="journal article" date="2012" name="Genome">
        <title>Novel gene rearrangements in the mitochondrial genome of a webspinner, Aposthonia japonica (Insecta: Embioptera).</title>
        <authorList>
            <person name="Komoto N."/>
            <person name="Yukuhiro K."/>
            <person name="Tomita S."/>
        </authorList>
    </citation>
    <scope>NUCLEOTIDE SEQUENCE</scope>
</reference>
<dbReference type="GO" id="GO:0005743">
    <property type="term" value="C:mitochondrial inner membrane"/>
    <property type="evidence" value="ECO:0007669"/>
    <property type="project" value="UniProtKB-SubCell"/>
</dbReference>
<dbReference type="InterPro" id="IPR018086">
    <property type="entry name" value="NADH_UbQ_OxRdtase_su1_CS"/>
</dbReference>
<name>H7CD30_9NEOP</name>
<keyword evidence="12" id="KW-0520">NAD</keyword>
<dbReference type="AlphaFoldDB" id="H7CD30"/>
<evidence type="ECO:0000256" key="8">
    <source>
        <dbReference type="ARBA" id="ARBA00022989"/>
    </source>
</evidence>
<evidence type="ECO:0000256" key="2">
    <source>
        <dbReference type="ARBA" id="ARBA00004448"/>
    </source>
</evidence>
<evidence type="ECO:0000256" key="4">
    <source>
        <dbReference type="ARBA" id="ARBA00021009"/>
    </source>
</evidence>
<comment type="function">
    <text evidence="1">Core subunit of the mitochondrial membrane respiratory chain NADH dehydrogenase (Complex I) that is believed to belong to the minimal assembly required for catalysis. Complex I functions in the transfer of electrons from NADH to the respiratory chain. The immediate electron acceptor for the enzyme is believed to be ubiquinone.</text>
</comment>
<gene>
    <name evidence="15" type="primary">ND1</name>
</gene>
<feature type="transmembrane region" description="Helical" evidence="14">
    <location>
        <begin position="173"/>
        <end position="193"/>
    </location>
</feature>
<feature type="transmembrane region" description="Helical" evidence="14">
    <location>
        <begin position="249"/>
        <end position="268"/>
    </location>
</feature>
<dbReference type="EMBL" id="AB639034">
    <property type="protein sequence ID" value="BAL70377.1"/>
    <property type="molecule type" value="Genomic_DNA"/>
</dbReference>
<evidence type="ECO:0000256" key="13">
    <source>
        <dbReference type="RuleBase" id="RU000473"/>
    </source>
</evidence>
<dbReference type="PROSITE" id="PS00667">
    <property type="entry name" value="COMPLEX1_ND1_1"/>
    <property type="match status" value="1"/>
</dbReference>
<evidence type="ECO:0000256" key="12">
    <source>
        <dbReference type="RuleBase" id="RU000471"/>
    </source>
</evidence>
<keyword evidence="11 14" id="KW-0472">Membrane</keyword>
<comment type="subcellular location">
    <subcellularLocation>
        <location evidence="2 12">Mitochondrion inner membrane</location>
        <topology evidence="2 12">Multi-pass membrane protein</topology>
    </subcellularLocation>
</comment>
<keyword evidence="10 13" id="KW-0496">Mitochondrion</keyword>
<dbReference type="InterPro" id="IPR001694">
    <property type="entry name" value="NADH_UbQ_OxRdtase_su1/FPO"/>
</dbReference>
<feature type="transmembrane region" description="Helical" evidence="14">
    <location>
        <begin position="6"/>
        <end position="25"/>
    </location>
</feature>
<evidence type="ECO:0000256" key="11">
    <source>
        <dbReference type="ARBA" id="ARBA00023136"/>
    </source>
</evidence>
<feature type="transmembrane region" description="Helical" evidence="14">
    <location>
        <begin position="70"/>
        <end position="91"/>
    </location>
</feature>
<comment type="catalytic activity">
    <reaction evidence="13">
        <text>a ubiquinone + NADH + 5 H(+)(in) = a ubiquinol + NAD(+) + 4 H(+)(out)</text>
        <dbReference type="Rhea" id="RHEA:29091"/>
        <dbReference type="Rhea" id="RHEA-COMP:9565"/>
        <dbReference type="Rhea" id="RHEA-COMP:9566"/>
        <dbReference type="ChEBI" id="CHEBI:15378"/>
        <dbReference type="ChEBI" id="CHEBI:16389"/>
        <dbReference type="ChEBI" id="CHEBI:17976"/>
        <dbReference type="ChEBI" id="CHEBI:57540"/>
        <dbReference type="ChEBI" id="CHEBI:57945"/>
        <dbReference type="EC" id="7.1.1.2"/>
    </reaction>
</comment>
<dbReference type="PROSITE" id="PS00668">
    <property type="entry name" value="COMPLEX1_ND1_2"/>
    <property type="match status" value="1"/>
</dbReference>
<keyword evidence="5" id="KW-0813">Transport</keyword>
<evidence type="ECO:0000256" key="14">
    <source>
        <dbReference type="SAM" id="Phobius"/>
    </source>
</evidence>
<keyword evidence="7" id="KW-0999">Mitochondrion inner membrane</keyword>
<evidence type="ECO:0000256" key="3">
    <source>
        <dbReference type="ARBA" id="ARBA00010535"/>
    </source>
</evidence>
<feature type="transmembrane region" description="Helical" evidence="14">
    <location>
        <begin position="280"/>
        <end position="306"/>
    </location>
</feature>
<sequence>MIFGLVSSIILEIFVLVGAAFLTLMERKGLGYIQERKGPSSVGYLGLLQPFGDAIKLFSKEHIYPYMGNYLYYLFCPVMGLCLSLFIWLVIPYLENLYMFNLGILFILSCLGLGVYFIIFAGWSSNSKYSLLGGLRAVAQMISYEVGLMVVLLSGVFLVSSLNMLMFFEYQKFIWFVFLSFPVILMWFVLGLAETNRTPFDLAEGESELVSGFNIEYMGGGFSLIMLSEYISIIFMSLLLGVVGLGSNLISFFFYFKLVYMSFMFVWIRGSFPRVRYDNLMNFSWSIILPLSLNFMMYYSGFVIFLDKMVV</sequence>
<protein>
    <recommendedName>
        <fullName evidence="4 13">NADH-ubiquinone oxidoreductase chain 1</fullName>
        <ecNumber evidence="13">7.1.1.2</ecNumber>
    </recommendedName>
</protein>
<dbReference type="HAMAP" id="MF_01350">
    <property type="entry name" value="NDH1_NuoH"/>
    <property type="match status" value="1"/>
</dbReference>
<dbReference type="GO" id="GO:0009060">
    <property type="term" value="P:aerobic respiration"/>
    <property type="evidence" value="ECO:0007669"/>
    <property type="project" value="TreeGrafter"/>
</dbReference>
<feature type="transmembrane region" description="Helical" evidence="14">
    <location>
        <begin position="97"/>
        <end position="123"/>
    </location>
</feature>
<dbReference type="GO" id="GO:0003954">
    <property type="term" value="F:NADH dehydrogenase activity"/>
    <property type="evidence" value="ECO:0007669"/>
    <property type="project" value="TreeGrafter"/>
</dbReference>
<proteinExistence type="inferred from homology"/>
<dbReference type="PANTHER" id="PTHR11432">
    <property type="entry name" value="NADH DEHYDROGENASE SUBUNIT 1"/>
    <property type="match status" value="1"/>
</dbReference>
<evidence type="ECO:0000256" key="9">
    <source>
        <dbReference type="ARBA" id="ARBA00023075"/>
    </source>
</evidence>